<organism evidence="2 3">
    <name type="scientific">Gemmiger gallinarum</name>
    <dbReference type="NCBI Taxonomy" id="2779354"/>
    <lineage>
        <taxon>Bacteria</taxon>
        <taxon>Bacillati</taxon>
        <taxon>Bacillota</taxon>
        <taxon>Clostridia</taxon>
        <taxon>Eubacteriales</taxon>
        <taxon>Gemmiger</taxon>
    </lineage>
</organism>
<keyword evidence="1" id="KW-0812">Transmembrane</keyword>
<protein>
    <recommendedName>
        <fullName evidence="4">HlyD family secretion protein</fullName>
    </recommendedName>
</protein>
<accession>A0ABR9R188</accession>
<name>A0ABR9R188_9FIRM</name>
<keyword evidence="1" id="KW-0472">Membrane</keyword>
<proteinExistence type="predicted"/>
<dbReference type="Proteomes" id="UP000768567">
    <property type="component" value="Unassembled WGS sequence"/>
</dbReference>
<reference evidence="2 3" key="1">
    <citation type="submission" date="2020-10" db="EMBL/GenBank/DDBJ databases">
        <title>ChiBAC.</title>
        <authorList>
            <person name="Zenner C."/>
            <person name="Hitch T.C.A."/>
            <person name="Clavel T."/>
        </authorList>
    </citation>
    <scope>NUCLEOTIDE SEQUENCE [LARGE SCALE GENOMIC DNA]</scope>
    <source>
        <strain evidence="2 3">DSM 109015</strain>
    </source>
</reference>
<keyword evidence="1" id="KW-1133">Transmembrane helix</keyword>
<comment type="caution">
    <text evidence="2">The sequence shown here is derived from an EMBL/GenBank/DDBJ whole genome shotgun (WGS) entry which is preliminary data.</text>
</comment>
<evidence type="ECO:0008006" key="4">
    <source>
        <dbReference type="Google" id="ProtNLM"/>
    </source>
</evidence>
<dbReference type="RefSeq" id="WP_193500168.1">
    <property type="nucleotide sequence ID" value="NZ_JADCKC010000001.1"/>
</dbReference>
<evidence type="ECO:0000313" key="2">
    <source>
        <dbReference type="EMBL" id="MBE5036890.1"/>
    </source>
</evidence>
<dbReference type="EMBL" id="JADCKC010000001">
    <property type="protein sequence ID" value="MBE5036890.1"/>
    <property type="molecule type" value="Genomic_DNA"/>
</dbReference>
<evidence type="ECO:0000313" key="3">
    <source>
        <dbReference type="Proteomes" id="UP000768567"/>
    </source>
</evidence>
<feature type="transmembrane region" description="Helical" evidence="1">
    <location>
        <begin position="15"/>
        <end position="39"/>
    </location>
</feature>
<evidence type="ECO:0000256" key="1">
    <source>
        <dbReference type="SAM" id="Phobius"/>
    </source>
</evidence>
<gene>
    <name evidence="2" type="ORF">INF35_03710</name>
</gene>
<keyword evidence="3" id="KW-1185">Reference proteome</keyword>
<sequence>MERDPAERRRVGKNVAVALITAILIFAVLYVGVQLYAILHHTYKTETAILATMSDSIQLTGAAVFDATPVAGSGDLGYLVDNGERVTMGTVIAECYTAEGQDLQREALTNLDREISLLNKSQNSSGSDLSVLTTQTRSALYNLLDQLDRGAYGSIRTAEEEFLLAQNRLQISTGQSTGFEDTIAQLQAERDSIAAQLDGLQNLVAEKNGYFVASDAAHLTTLDQETADNASPSDLASLLGQDLTASTDNTAGWIVAGFSWRFYATCDLDTAARFDGLSTVKISVPGKQDDPLSATVVSVEQDEEAGLAKIVLECGTINAEVLTLGQETAQIDLHTYTGIRIDSKALHIVDGNNGVYVKVGNLQRFRKITILYQNEDYILVDTDGAVGTDNEVRLYDEVIVEGTNLQDGKLM</sequence>